<name>A0A9P6AJZ1_9AGAM</name>
<proteinExistence type="predicted"/>
<evidence type="ECO:0000313" key="2">
    <source>
        <dbReference type="Proteomes" id="UP000886523"/>
    </source>
</evidence>
<dbReference type="EMBL" id="MU129088">
    <property type="protein sequence ID" value="KAF9507207.1"/>
    <property type="molecule type" value="Genomic_DNA"/>
</dbReference>
<dbReference type="AlphaFoldDB" id="A0A9P6AJZ1"/>
<comment type="caution">
    <text evidence="1">The sequence shown here is derived from an EMBL/GenBank/DDBJ whole genome shotgun (WGS) entry which is preliminary data.</text>
</comment>
<keyword evidence="2" id="KW-1185">Reference proteome</keyword>
<evidence type="ECO:0000313" key="1">
    <source>
        <dbReference type="EMBL" id="KAF9507207.1"/>
    </source>
</evidence>
<protein>
    <submittedName>
        <fullName evidence="1">Uncharacterized protein</fullName>
    </submittedName>
</protein>
<dbReference type="Proteomes" id="UP000886523">
    <property type="component" value="Unassembled WGS sequence"/>
</dbReference>
<organism evidence="1 2">
    <name type="scientific">Hydnum rufescens UP504</name>
    <dbReference type="NCBI Taxonomy" id="1448309"/>
    <lineage>
        <taxon>Eukaryota</taxon>
        <taxon>Fungi</taxon>
        <taxon>Dikarya</taxon>
        <taxon>Basidiomycota</taxon>
        <taxon>Agaricomycotina</taxon>
        <taxon>Agaricomycetes</taxon>
        <taxon>Cantharellales</taxon>
        <taxon>Hydnaceae</taxon>
        <taxon>Hydnum</taxon>
    </lineage>
</organism>
<accession>A0A9P6AJZ1</accession>
<sequence>MKYQVEQHRKSDHSWAPRQIAIISHAIPTSPTNLHEDGVNDEIYGAIANSSVSVGEGDFHVCAAPAESAGKGRHIYLQMQCLHNDDRVDQKSARIPYHTAFSRQIALGSFPNKECEILVLPQALLRLVAGSAQTQRITKFAPVFTTPKCISAHDVRGIRGWPLPKIVPVVLQRNPLAYSNTHIDREILFLW</sequence>
<gene>
    <name evidence="1" type="ORF">BS47DRAFT_340768</name>
</gene>
<reference evidence="1" key="1">
    <citation type="journal article" date="2020" name="Nat. Commun.">
        <title>Large-scale genome sequencing of mycorrhizal fungi provides insights into the early evolution of symbiotic traits.</title>
        <authorList>
            <person name="Miyauchi S."/>
            <person name="Kiss E."/>
            <person name="Kuo A."/>
            <person name="Drula E."/>
            <person name="Kohler A."/>
            <person name="Sanchez-Garcia M."/>
            <person name="Morin E."/>
            <person name="Andreopoulos B."/>
            <person name="Barry K.W."/>
            <person name="Bonito G."/>
            <person name="Buee M."/>
            <person name="Carver A."/>
            <person name="Chen C."/>
            <person name="Cichocki N."/>
            <person name="Clum A."/>
            <person name="Culley D."/>
            <person name="Crous P.W."/>
            <person name="Fauchery L."/>
            <person name="Girlanda M."/>
            <person name="Hayes R.D."/>
            <person name="Keri Z."/>
            <person name="LaButti K."/>
            <person name="Lipzen A."/>
            <person name="Lombard V."/>
            <person name="Magnuson J."/>
            <person name="Maillard F."/>
            <person name="Murat C."/>
            <person name="Nolan M."/>
            <person name="Ohm R.A."/>
            <person name="Pangilinan J."/>
            <person name="Pereira M.F."/>
            <person name="Perotto S."/>
            <person name="Peter M."/>
            <person name="Pfister S."/>
            <person name="Riley R."/>
            <person name="Sitrit Y."/>
            <person name="Stielow J.B."/>
            <person name="Szollosi G."/>
            <person name="Zifcakova L."/>
            <person name="Stursova M."/>
            <person name="Spatafora J.W."/>
            <person name="Tedersoo L."/>
            <person name="Vaario L.M."/>
            <person name="Yamada A."/>
            <person name="Yan M."/>
            <person name="Wang P."/>
            <person name="Xu J."/>
            <person name="Bruns T."/>
            <person name="Baldrian P."/>
            <person name="Vilgalys R."/>
            <person name="Dunand C."/>
            <person name="Henrissat B."/>
            <person name="Grigoriev I.V."/>
            <person name="Hibbett D."/>
            <person name="Nagy L.G."/>
            <person name="Martin F.M."/>
        </authorList>
    </citation>
    <scope>NUCLEOTIDE SEQUENCE</scope>
    <source>
        <strain evidence="1">UP504</strain>
    </source>
</reference>